<keyword evidence="3" id="KW-1185">Reference proteome</keyword>
<dbReference type="RefSeq" id="WP_051244088.1">
    <property type="nucleotide sequence ID" value="NZ_FNBW01000004.1"/>
</dbReference>
<dbReference type="OrthoDB" id="9809185at2"/>
<keyword evidence="2" id="KW-0808">Transferase</keyword>
<organism evidence="2 3">
    <name type="scientific">Thalassobaculum litoreum DSM 18839</name>
    <dbReference type="NCBI Taxonomy" id="1123362"/>
    <lineage>
        <taxon>Bacteria</taxon>
        <taxon>Pseudomonadati</taxon>
        <taxon>Pseudomonadota</taxon>
        <taxon>Alphaproteobacteria</taxon>
        <taxon>Rhodospirillales</taxon>
        <taxon>Thalassobaculaceae</taxon>
        <taxon>Thalassobaculum</taxon>
    </lineage>
</organism>
<sequence length="228" mass="26075">MISVVLRAKNERHWIGRCLTALRRQRLPDLDVILVDNQSTDGTVECAEAHGCTLRTITSEEFSYGRALNIGIEAAKHETVCLLSSHCVPVDELWADYAYAHLGPEGNPDTCGIYGRQEPLPETSAIDRRDLWTTFRDERVIQRVDYFFHNANSAIRRSIWTDEPFDEKIRGVEDREWGKRMIAAGHDIVYEPGMRAYHHHGIHQGRDEGRAKRVAEVIEVIRTGKPFP</sequence>
<dbReference type="AlphaFoldDB" id="A0A8G2EYC5"/>
<dbReference type="PANTHER" id="PTHR43685:SF2">
    <property type="entry name" value="GLYCOSYLTRANSFERASE 2-LIKE DOMAIN-CONTAINING PROTEIN"/>
    <property type="match status" value="1"/>
</dbReference>
<dbReference type="InterPro" id="IPR001173">
    <property type="entry name" value="Glyco_trans_2-like"/>
</dbReference>
<protein>
    <submittedName>
        <fullName evidence="2">Glycosyltransferase, GT2 family</fullName>
    </submittedName>
</protein>
<evidence type="ECO:0000313" key="3">
    <source>
        <dbReference type="Proteomes" id="UP000198615"/>
    </source>
</evidence>
<accession>A0A8G2EYC5</accession>
<proteinExistence type="predicted"/>
<dbReference type="SUPFAM" id="SSF53448">
    <property type="entry name" value="Nucleotide-diphospho-sugar transferases"/>
    <property type="match status" value="1"/>
</dbReference>
<name>A0A8G2EYC5_9PROT</name>
<dbReference type="Gene3D" id="3.90.550.10">
    <property type="entry name" value="Spore Coat Polysaccharide Biosynthesis Protein SpsA, Chain A"/>
    <property type="match status" value="1"/>
</dbReference>
<dbReference type="Pfam" id="PF00535">
    <property type="entry name" value="Glycos_transf_2"/>
    <property type="match status" value="1"/>
</dbReference>
<dbReference type="GO" id="GO:0016740">
    <property type="term" value="F:transferase activity"/>
    <property type="evidence" value="ECO:0007669"/>
    <property type="project" value="UniProtKB-KW"/>
</dbReference>
<dbReference type="PANTHER" id="PTHR43685">
    <property type="entry name" value="GLYCOSYLTRANSFERASE"/>
    <property type="match status" value="1"/>
</dbReference>
<feature type="domain" description="Glycosyltransferase 2-like" evidence="1">
    <location>
        <begin position="3"/>
        <end position="159"/>
    </location>
</feature>
<gene>
    <name evidence="2" type="ORF">SAMN05660686_01712</name>
</gene>
<dbReference type="Proteomes" id="UP000198615">
    <property type="component" value="Unassembled WGS sequence"/>
</dbReference>
<dbReference type="InterPro" id="IPR029044">
    <property type="entry name" value="Nucleotide-diphossugar_trans"/>
</dbReference>
<reference evidence="2 3" key="1">
    <citation type="submission" date="2016-10" db="EMBL/GenBank/DDBJ databases">
        <authorList>
            <person name="Varghese N."/>
            <person name="Submissions S."/>
        </authorList>
    </citation>
    <scope>NUCLEOTIDE SEQUENCE [LARGE SCALE GENOMIC DNA]</scope>
    <source>
        <strain evidence="2 3">DSM 18839</strain>
    </source>
</reference>
<dbReference type="EMBL" id="FNBW01000004">
    <property type="protein sequence ID" value="SDF57240.1"/>
    <property type="molecule type" value="Genomic_DNA"/>
</dbReference>
<evidence type="ECO:0000313" key="2">
    <source>
        <dbReference type="EMBL" id="SDF57240.1"/>
    </source>
</evidence>
<dbReference type="InterPro" id="IPR050834">
    <property type="entry name" value="Glycosyltransf_2"/>
</dbReference>
<comment type="caution">
    <text evidence="2">The sequence shown here is derived from an EMBL/GenBank/DDBJ whole genome shotgun (WGS) entry which is preliminary data.</text>
</comment>
<evidence type="ECO:0000259" key="1">
    <source>
        <dbReference type="Pfam" id="PF00535"/>
    </source>
</evidence>